<dbReference type="NCBIfam" id="TIGR01444">
    <property type="entry name" value="fkbM_fam"/>
    <property type="match status" value="1"/>
</dbReference>
<dbReference type="Pfam" id="PF05050">
    <property type="entry name" value="Methyltransf_21"/>
    <property type="match status" value="1"/>
</dbReference>
<dbReference type="PANTHER" id="PTHR36973:SF4">
    <property type="entry name" value="NODULATION PROTEIN"/>
    <property type="match status" value="1"/>
</dbReference>
<dbReference type="InterPro" id="IPR029063">
    <property type="entry name" value="SAM-dependent_MTases_sf"/>
</dbReference>
<dbReference type="SUPFAM" id="SSF53335">
    <property type="entry name" value="S-adenosyl-L-methionine-dependent methyltransferases"/>
    <property type="match status" value="1"/>
</dbReference>
<evidence type="ECO:0000259" key="1">
    <source>
        <dbReference type="Pfam" id="PF05050"/>
    </source>
</evidence>
<reference evidence="3" key="1">
    <citation type="submission" date="2019-01" db="EMBL/GenBank/DDBJ databases">
        <title>Complete genome of Halorubrum ezzemoulense strain FB21.</title>
        <authorList>
            <person name="Feng Y."/>
            <person name="Louyakis A.S."/>
            <person name="Papke R.T."/>
            <person name="Gogarten J.P."/>
        </authorList>
    </citation>
    <scope>NUCLEOTIDE SEQUENCE [LARGE SCALE GENOMIC DNA]</scope>
    <source>
        <strain evidence="3">Fb21</strain>
    </source>
</reference>
<keyword evidence="2" id="KW-0489">Methyltransferase</keyword>
<dbReference type="InterPro" id="IPR053188">
    <property type="entry name" value="FkbM_Methyltransferase"/>
</dbReference>
<sequence length="187" mass="22029">MNASESNIHLFEPQQKLCQQLKTKYSNQNTKEVNCFALSNEATQTTLYYDQEGSGLASMSMRKLDHHDIEFDHKEEIETQTIEEYCDKREISEITLLKLDVEGHELDVLMGAENMISQQDIQFISFEFGGANIDTRTFFQDYFYFFNKYGYHVYRILPSGELFEIDQYDEIDERFQVTNYLATVNKI</sequence>
<evidence type="ECO:0000313" key="3">
    <source>
        <dbReference type="Proteomes" id="UP000293073"/>
    </source>
</evidence>
<organism evidence="2 3">
    <name type="scientific">Halorubrum ezzemoulense</name>
    <name type="common">Halorubrum chaoviator</name>
    <dbReference type="NCBI Taxonomy" id="337243"/>
    <lineage>
        <taxon>Archaea</taxon>
        <taxon>Methanobacteriati</taxon>
        <taxon>Methanobacteriota</taxon>
        <taxon>Stenosarchaea group</taxon>
        <taxon>Halobacteria</taxon>
        <taxon>Halobacteriales</taxon>
        <taxon>Haloferacaceae</taxon>
        <taxon>Halorubrum</taxon>
    </lineage>
</organism>
<accession>A0A256KE00</accession>
<dbReference type="KEGG" id="hezz:EO776_02025"/>
<dbReference type="PANTHER" id="PTHR36973">
    <property type="entry name" value="SLL1456 PROTEIN-RELATED"/>
    <property type="match status" value="1"/>
</dbReference>
<protein>
    <submittedName>
        <fullName evidence="2">FkbM family methyltransferase</fullName>
    </submittedName>
</protein>
<dbReference type="InterPro" id="IPR006342">
    <property type="entry name" value="FkbM_mtfrase"/>
</dbReference>
<evidence type="ECO:0000313" key="2">
    <source>
        <dbReference type="EMBL" id="QAY18886.1"/>
    </source>
</evidence>
<keyword evidence="2" id="KW-0808">Transferase</keyword>
<dbReference type="AlphaFoldDB" id="A0A256KE00"/>
<dbReference type="Proteomes" id="UP000293073">
    <property type="component" value="Chromosome"/>
</dbReference>
<dbReference type="GO" id="GO:0008171">
    <property type="term" value="F:O-methyltransferase activity"/>
    <property type="evidence" value="ECO:0007669"/>
    <property type="project" value="TreeGrafter"/>
</dbReference>
<dbReference type="EMBL" id="CP034940">
    <property type="protein sequence ID" value="QAY18886.1"/>
    <property type="molecule type" value="Genomic_DNA"/>
</dbReference>
<name>A0A256KE00_HALEZ</name>
<dbReference type="Gene3D" id="3.40.50.150">
    <property type="entry name" value="Vaccinia Virus protein VP39"/>
    <property type="match status" value="1"/>
</dbReference>
<proteinExistence type="predicted"/>
<feature type="domain" description="Methyltransferase FkbM" evidence="1">
    <location>
        <begin position="8"/>
        <end position="152"/>
    </location>
</feature>
<dbReference type="GO" id="GO:0032259">
    <property type="term" value="P:methylation"/>
    <property type="evidence" value="ECO:0007669"/>
    <property type="project" value="UniProtKB-KW"/>
</dbReference>
<gene>
    <name evidence="2" type="ORF">EO776_02025</name>
</gene>